<evidence type="ECO:0000256" key="3">
    <source>
        <dbReference type="ARBA" id="ARBA00022741"/>
    </source>
</evidence>
<dbReference type="STRING" id="52670.A0A2I4CWX0"/>
<evidence type="ECO:0000256" key="8">
    <source>
        <dbReference type="PIRNR" id="PIRNR037677"/>
    </source>
</evidence>
<comment type="function">
    <text evidence="8 9">Component of the post-replicative DNA mismatch repair system (MMR).</text>
</comment>
<dbReference type="GeneID" id="106532862"/>
<dbReference type="SUPFAM" id="SSF63748">
    <property type="entry name" value="Tudor/PWWP/MBT"/>
    <property type="match status" value="1"/>
</dbReference>
<keyword evidence="6 8" id="KW-0238">DNA-binding</keyword>
<dbReference type="SMART" id="SM00293">
    <property type="entry name" value="PWWP"/>
    <property type="match status" value="1"/>
</dbReference>
<evidence type="ECO:0000256" key="7">
    <source>
        <dbReference type="ARBA" id="ARBA00023242"/>
    </source>
</evidence>
<keyword evidence="8 9" id="KW-0234">DNA repair</keyword>
<keyword evidence="12" id="KW-1185">Reference proteome</keyword>
<dbReference type="GO" id="GO:0032301">
    <property type="term" value="C:MutSalpha complex"/>
    <property type="evidence" value="ECO:0007669"/>
    <property type="project" value="TreeGrafter"/>
</dbReference>
<feature type="compositionally biased region" description="Acidic residues" evidence="10">
    <location>
        <begin position="300"/>
        <end position="312"/>
    </location>
</feature>
<dbReference type="Gene3D" id="3.30.420.110">
    <property type="entry name" value="MutS, connector domain"/>
    <property type="match status" value="1"/>
</dbReference>
<dbReference type="PANTHER" id="PTHR11361">
    <property type="entry name" value="DNA MISMATCH REPAIR PROTEIN MUTS FAMILY MEMBER"/>
    <property type="match status" value="1"/>
</dbReference>
<dbReference type="PIRSF" id="PIRSF037677">
    <property type="entry name" value="DNA_mis_repair_Msh6"/>
    <property type="match status" value="1"/>
</dbReference>
<feature type="region of interest" description="Disordered" evidence="10">
    <location>
        <begin position="201"/>
        <end position="339"/>
    </location>
</feature>
<dbReference type="KEGG" id="alim:106532862"/>
<protein>
    <recommendedName>
        <fullName evidence="8">DNA mismatch repair protein</fullName>
    </recommendedName>
</protein>
<dbReference type="OrthoDB" id="10252754at2759"/>
<evidence type="ECO:0000256" key="4">
    <source>
        <dbReference type="ARBA" id="ARBA00022763"/>
    </source>
</evidence>
<organism evidence="12 13">
    <name type="scientific">Austrofundulus limnaeus</name>
    <name type="common">Annual killifish</name>
    <dbReference type="NCBI Taxonomy" id="52670"/>
    <lineage>
        <taxon>Eukaryota</taxon>
        <taxon>Metazoa</taxon>
        <taxon>Chordata</taxon>
        <taxon>Craniata</taxon>
        <taxon>Vertebrata</taxon>
        <taxon>Euteleostomi</taxon>
        <taxon>Actinopterygii</taxon>
        <taxon>Neopterygii</taxon>
        <taxon>Teleostei</taxon>
        <taxon>Neoteleostei</taxon>
        <taxon>Acanthomorphata</taxon>
        <taxon>Ovalentaria</taxon>
        <taxon>Atherinomorphae</taxon>
        <taxon>Cyprinodontiformes</taxon>
        <taxon>Rivulidae</taxon>
        <taxon>Austrofundulus</taxon>
    </lineage>
</organism>
<dbReference type="PROSITE" id="PS50812">
    <property type="entry name" value="PWWP"/>
    <property type="match status" value="1"/>
</dbReference>
<dbReference type="InterPro" id="IPR016151">
    <property type="entry name" value="DNA_mismatch_repair_MutS_N"/>
</dbReference>
<dbReference type="Pfam" id="PF01624">
    <property type="entry name" value="MutS_I"/>
    <property type="match status" value="1"/>
</dbReference>
<dbReference type="InterPro" id="IPR017261">
    <property type="entry name" value="DNA_mismatch_repair_MutS/MSH"/>
</dbReference>
<dbReference type="Gene3D" id="2.30.30.140">
    <property type="match status" value="1"/>
</dbReference>
<dbReference type="SUPFAM" id="SSF55271">
    <property type="entry name" value="DNA repair protein MutS, domain I"/>
    <property type="match status" value="1"/>
</dbReference>
<dbReference type="InterPro" id="IPR007695">
    <property type="entry name" value="DNA_mismatch_repair_MutS-lik_N"/>
</dbReference>
<dbReference type="SUPFAM" id="SSF48334">
    <property type="entry name" value="DNA repair protein MutS, domain III"/>
    <property type="match status" value="1"/>
</dbReference>
<keyword evidence="5 8" id="KW-0067">ATP-binding</keyword>
<sequence length="1383" mass="154044">MAKQSSIFKFFTKSPPPASNNKPKPSPSPAEADLPSSVQKSNSSPKEEAKQTEQPESSKPNKLKQKNNSKSSSSKGFKKLFDGAKAPATENSSNSTLFSAGDLVWAKLEGHPWWPCMVVPQPLTGQQTRKCGRDQRIHVHFFDKPPTRGWVSTKYVRAYQGSDSSDVKPGGVFFSGKPVIRRAMELADGLVFDSPEKRLKIPICMDPSDEEEEDEEEMELGESSVTDEDVSDVDEKKNKEVKPSKVSRQSTRSSKDEASKAKRRRIVVASDSDESDEEFKPEHAASSSEDEGEGGTVSSAEEEKESSQESEAESPVKPLKRKRPAGKPVNMKPKKAVVQSAAPVRAVTADTKSRLLAFSAPDNFESQTEGAGSAGGATIWDHEKLEWLQDGKRKDRKRRRQTDDDHDPTTLYVPEDFLNKITPGIRRWWQLKSEMFDTVIFYKVGKFYELYHMDAVIGVNELGLTFMKGSWAHSGFPEIGFARFSDVLVQKGYKVARVEQTETPEMMEARCKTMVKPTKFDRVVKREVCRIITRGTQTYSVLDGAPSESQSKFLLSLKEKAEDESSGRRRTYGVCFVDTSVGYFHVGQFSDDRHCSRLRTLVSHFSPAEVLFEKGNPSVETRKILKASLSSALQEALNAGTQFWDAQKTLKNLSEENYFAEMPGEERSPGSSFLPAVLRQMTSESDSLCLTPREGYELALSALGGCIFYLKKCLIDKELLSMANFEEYVPVDVELESATGPGSFFAQTRQRMVLDGVTLANLEIFQNGSGGTEGTLLERLDTCSTPFGKRLLKQWLCAPLCNPTSIEDRLDAVEDLMGAQAQAAEVSDLLKKLPDLERLLSKIHSIGTPLKGQDHPDSRAVLYEDVTYSKRKIADFLSALEGFKTMQEIVSIFATVSGEFRSKLLLQVVSMKTEKDGLFPDLSAELKRWETAFDHQKARSTGVITPKAGFDPEYDQALAGIKSCERELQDYLDRQKKRLGCKSMAFWGTGRNRFQMEVPDSVSERNIPEEYEVKSTKKGCKRYVTKESERLFSELQGFEEKRDAALKDCMRRLFYNFDKNYKDWKTGVECMAVLDVLLALSRYSQGGDGPMARPQVVLPEDDGQVVPFVSLTGSRHPCVTKTFFGDDFIPNDVFIGCPGNSESDEVEGCASCVLVTGPNMGGKSTLMRQCGLVIILAQLGCYVPAESLRFTPVDRVFTRLGASDRIMAGESTFYVELSETASILHHATKHSLVLLDELGRGTATYDGTAIASAVVKELAEKICCRTLFSTHYHSLVEDYANNPAVRLGHMACMVENECEDPSQETITFLYKFITGACPKSYGFNAARLANLPEVVIQSGHRKAREFERSTVSLRLFKKLCQFAEDPTADTAHFTPLVQLLNTL</sequence>
<keyword evidence="4 8" id="KW-0227">DNA damage</keyword>
<dbReference type="FunFam" id="3.40.1170.10:FF:000002">
    <property type="entry name" value="DNA mismatch repair protein"/>
    <property type="match status" value="1"/>
</dbReference>
<dbReference type="NCBIfam" id="NF003810">
    <property type="entry name" value="PRK05399.1"/>
    <property type="match status" value="1"/>
</dbReference>
<reference evidence="13" key="1">
    <citation type="submission" date="2025-08" db="UniProtKB">
        <authorList>
            <consortium name="RefSeq"/>
        </authorList>
    </citation>
    <scope>IDENTIFICATION</scope>
    <source>
        <strain evidence="13">Quisiro</strain>
        <tissue evidence="13">Liver</tissue>
    </source>
</reference>
<dbReference type="InterPro" id="IPR000432">
    <property type="entry name" value="DNA_mismatch_repair_MutS_C"/>
</dbReference>
<dbReference type="Pfam" id="PF05188">
    <property type="entry name" value="MutS_II"/>
    <property type="match status" value="1"/>
</dbReference>
<dbReference type="SMART" id="SM00534">
    <property type="entry name" value="MUTSac"/>
    <property type="match status" value="1"/>
</dbReference>
<dbReference type="InParanoid" id="A0A2I4CWX0"/>
<dbReference type="Gene3D" id="1.10.1420.10">
    <property type="match status" value="2"/>
</dbReference>
<dbReference type="CTD" id="2956"/>
<gene>
    <name evidence="13" type="primary">msh6</name>
</gene>
<dbReference type="CDD" id="cd05837">
    <property type="entry name" value="PWWP_MSH6"/>
    <property type="match status" value="1"/>
</dbReference>
<dbReference type="InterPro" id="IPR000313">
    <property type="entry name" value="PWWP_dom"/>
</dbReference>
<dbReference type="FunFam" id="1.10.1420.10:FF:000005">
    <property type="entry name" value="DNA mismatch repair protein"/>
    <property type="match status" value="1"/>
</dbReference>
<dbReference type="InterPro" id="IPR007861">
    <property type="entry name" value="DNA_mismatch_repair_MutS_clamp"/>
</dbReference>
<dbReference type="GO" id="GO:0005524">
    <property type="term" value="F:ATP binding"/>
    <property type="evidence" value="ECO:0007669"/>
    <property type="project" value="UniProtKB-UniRule"/>
</dbReference>
<dbReference type="FunFam" id="1.10.1420.10:FF:000006">
    <property type="entry name" value="DNA mismatch repair protein"/>
    <property type="match status" value="1"/>
</dbReference>
<evidence type="ECO:0000256" key="10">
    <source>
        <dbReference type="SAM" id="MobiDB-lite"/>
    </source>
</evidence>
<feature type="compositionally biased region" description="Acidic residues" evidence="10">
    <location>
        <begin position="207"/>
        <end position="232"/>
    </location>
</feature>
<evidence type="ECO:0000313" key="13">
    <source>
        <dbReference type="RefSeq" id="XP_013884469.1"/>
    </source>
</evidence>
<evidence type="ECO:0000256" key="6">
    <source>
        <dbReference type="ARBA" id="ARBA00023125"/>
    </source>
</evidence>
<dbReference type="InterPro" id="IPR007860">
    <property type="entry name" value="DNA_mmatch_repair_MutS_con_dom"/>
</dbReference>
<dbReference type="Proteomes" id="UP000192220">
    <property type="component" value="Unplaced"/>
</dbReference>
<dbReference type="FunFam" id="3.40.50.300:FF:000645">
    <property type="entry name" value="DNA mismatch repair protein"/>
    <property type="match status" value="1"/>
</dbReference>
<dbReference type="Pfam" id="PF05192">
    <property type="entry name" value="MutS_III"/>
    <property type="match status" value="1"/>
</dbReference>
<dbReference type="SUPFAM" id="SSF52540">
    <property type="entry name" value="P-loop containing nucleoside triphosphate hydrolases"/>
    <property type="match status" value="1"/>
</dbReference>
<evidence type="ECO:0000256" key="5">
    <source>
        <dbReference type="ARBA" id="ARBA00022840"/>
    </source>
</evidence>
<dbReference type="GO" id="GO:0051053">
    <property type="term" value="P:negative regulation of DNA metabolic process"/>
    <property type="evidence" value="ECO:0007669"/>
    <property type="project" value="UniProtKB-ARBA"/>
</dbReference>
<dbReference type="GO" id="GO:0006298">
    <property type="term" value="P:mismatch repair"/>
    <property type="evidence" value="ECO:0007669"/>
    <property type="project" value="InterPro"/>
</dbReference>
<dbReference type="Gene3D" id="3.40.50.300">
    <property type="entry name" value="P-loop containing nucleotide triphosphate hydrolases"/>
    <property type="match status" value="1"/>
</dbReference>
<dbReference type="GO" id="GO:0030983">
    <property type="term" value="F:mismatched DNA binding"/>
    <property type="evidence" value="ECO:0007669"/>
    <property type="project" value="UniProtKB-UniRule"/>
</dbReference>
<keyword evidence="7" id="KW-0539">Nucleus</keyword>
<dbReference type="SMART" id="SM00533">
    <property type="entry name" value="MUTSd"/>
    <property type="match status" value="1"/>
</dbReference>
<comment type="similarity">
    <text evidence="2 8 9">Belongs to the DNA mismatch repair MutS family.</text>
</comment>
<dbReference type="PROSITE" id="PS00486">
    <property type="entry name" value="DNA_MISMATCH_REPAIR_2"/>
    <property type="match status" value="1"/>
</dbReference>
<evidence type="ECO:0000313" key="12">
    <source>
        <dbReference type="Proteomes" id="UP000192220"/>
    </source>
</evidence>
<dbReference type="Pfam" id="PF05190">
    <property type="entry name" value="MutS_IV"/>
    <property type="match status" value="1"/>
</dbReference>
<dbReference type="GO" id="GO:0140664">
    <property type="term" value="F:ATP-dependent DNA damage sensor activity"/>
    <property type="evidence" value="ECO:0007669"/>
    <property type="project" value="InterPro"/>
</dbReference>
<name>A0A2I4CWX0_AUSLI</name>
<dbReference type="FunFam" id="2.30.30.140:FF:000144">
    <property type="entry name" value="DNA mismatch repair protein"/>
    <property type="match status" value="1"/>
</dbReference>
<dbReference type="Pfam" id="PF00855">
    <property type="entry name" value="PWWP"/>
    <property type="match status" value="1"/>
</dbReference>
<proteinExistence type="inferred from homology"/>
<dbReference type="InterPro" id="IPR045076">
    <property type="entry name" value="MutS"/>
</dbReference>
<accession>A0A2I4CWX0</accession>
<evidence type="ECO:0000256" key="2">
    <source>
        <dbReference type="ARBA" id="ARBA00006271"/>
    </source>
</evidence>
<evidence type="ECO:0000256" key="1">
    <source>
        <dbReference type="ARBA" id="ARBA00004123"/>
    </source>
</evidence>
<feature type="compositionally biased region" description="Pro residues" evidence="10">
    <location>
        <begin position="14"/>
        <end position="28"/>
    </location>
</feature>
<dbReference type="Pfam" id="PF00488">
    <property type="entry name" value="MutS_V"/>
    <property type="match status" value="1"/>
</dbReference>
<evidence type="ECO:0000256" key="9">
    <source>
        <dbReference type="RuleBase" id="RU003756"/>
    </source>
</evidence>
<dbReference type="InterPro" id="IPR036678">
    <property type="entry name" value="MutS_con_dom_sf"/>
</dbReference>
<keyword evidence="3 8" id="KW-0547">Nucleotide-binding</keyword>
<dbReference type="PANTHER" id="PTHR11361:SF148">
    <property type="entry name" value="DNA MISMATCH REPAIR PROTEIN MSH6"/>
    <property type="match status" value="1"/>
</dbReference>
<dbReference type="FunFam" id="3.30.420.110:FF:000004">
    <property type="entry name" value="DNA mismatch repair protein"/>
    <property type="match status" value="1"/>
</dbReference>
<dbReference type="RefSeq" id="XP_013884469.1">
    <property type="nucleotide sequence ID" value="XM_014029015.1"/>
</dbReference>
<feature type="compositionally biased region" description="Basic and acidic residues" evidence="10">
    <location>
        <begin position="233"/>
        <end position="243"/>
    </location>
</feature>
<dbReference type="Gene3D" id="3.40.1170.10">
    <property type="entry name" value="DNA repair protein MutS, domain I"/>
    <property type="match status" value="1"/>
</dbReference>
<feature type="domain" description="PWWP" evidence="11">
    <location>
        <begin position="100"/>
        <end position="161"/>
    </location>
</feature>
<feature type="region of interest" description="Disordered" evidence="10">
    <location>
        <begin position="1"/>
        <end position="78"/>
    </location>
</feature>
<dbReference type="InterPro" id="IPR027417">
    <property type="entry name" value="P-loop_NTPase"/>
</dbReference>
<comment type="subcellular location">
    <subcellularLocation>
        <location evidence="1">Nucleus</location>
    </subcellularLocation>
</comment>
<dbReference type="InterPro" id="IPR036187">
    <property type="entry name" value="DNA_mismatch_repair_MutS_sf"/>
</dbReference>
<dbReference type="SUPFAM" id="SSF53150">
    <property type="entry name" value="DNA repair protein MutS, domain II"/>
    <property type="match status" value="1"/>
</dbReference>
<dbReference type="InterPro" id="IPR007696">
    <property type="entry name" value="DNA_mismatch_repair_MutS_core"/>
</dbReference>
<evidence type="ECO:0000259" key="11">
    <source>
        <dbReference type="PROSITE" id="PS50812"/>
    </source>
</evidence>